<evidence type="ECO:0000313" key="3">
    <source>
        <dbReference type="Proteomes" id="UP000770889"/>
    </source>
</evidence>
<gene>
    <name evidence="2" type="ORF">KME65_03090</name>
</gene>
<evidence type="ECO:0000256" key="1">
    <source>
        <dbReference type="SAM" id="MobiDB-lite"/>
    </source>
</evidence>
<dbReference type="Proteomes" id="UP000770889">
    <property type="component" value="Unassembled WGS sequence"/>
</dbReference>
<protein>
    <submittedName>
        <fullName evidence="2">Uncharacterized protein</fullName>
    </submittedName>
</protein>
<organism evidence="2 3">
    <name type="scientific">Candidatus Thiodiazotropha taylori</name>
    <dbReference type="NCBI Taxonomy" id="2792791"/>
    <lineage>
        <taxon>Bacteria</taxon>
        <taxon>Pseudomonadati</taxon>
        <taxon>Pseudomonadota</taxon>
        <taxon>Gammaproteobacteria</taxon>
        <taxon>Chromatiales</taxon>
        <taxon>Sedimenticolaceae</taxon>
        <taxon>Candidatus Thiodiazotropha</taxon>
    </lineage>
</organism>
<accession>A0A944M4L6</accession>
<comment type="caution">
    <text evidence="2">The sequence shown here is derived from an EMBL/GenBank/DDBJ whole genome shotgun (WGS) entry which is preliminary data.</text>
</comment>
<name>A0A944M4L6_9GAMM</name>
<proteinExistence type="predicted"/>
<evidence type="ECO:0000313" key="2">
    <source>
        <dbReference type="EMBL" id="MBT2987926.1"/>
    </source>
</evidence>
<sequence>MRKKTFALLIPGIFYLLLISSTSAVEGIAPGYNQWRPLAEREAAAAKPHFPAYQYRRSADRAYEAWPAAPRYGHPRSQALHSAKQPSWRPMSPATVASGPGYGIDRRYRFRPMRRAENRAAPSRWTYRPLQIDIPNHYVYRPLRVNRAANAATGQNPTLLKAADRVGYGSRAPDPSQYGHHNLAAPAQAMPTPYYPPGRHLSNYNSYRPIGPNTRHPGYYTDGWSNPVPQNSFAPRSRYAAGMPFDRYRFRPLNRSGVERYRYRGLQTPRYAANPYVFRPVYPQMPPGQANANNRNWMPHMGYPYPGMRQAMWRPVVPNRFGTNWYDGEADGDGAWYKLAGEPEWPRVSHYAPVE</sequence>
<dbReference type="EMBL" id="JAHHGM010000002">
    <property type="protein sequence ID" value="MBT2987926.1"/>
    <property type="molecule type" value="Genomic_DNA"/>
</dbReference>
<feature type="region of interest" description="Disordered" evidence="1">
    <location>
        <begin position="75"/>
        <end position="96"/>
    </location>
</feature>
<reference evidence="2 3" key="1">
    <citation type="submission" date="2021-05" db="EMBL/GenBank/DDBJ databases">
        <title>Genetic and Functional Diversity in Clade A Lucinid endosymbionts from the Bahamas.</title>
        <authorList>
            <person name="Giani N.M."/>
            <person name="Engel A.S."/>
            <person name="Campbell B.J."/>
        </authorList>
    </citation>
    <scope>NUCLEOTIDE SEQUENCE [LARGE SCALE GENOMIC DNA]</scope>
    <source>
        <strain evidence="2">LUC16012Gg_MoonRockCtena</strain>
    </source>
</reference>
<dbReference type="AlphaFoldDB" id="A0A944M4L6"/>